<dbReference type="EMBL" id="CDMZ01003080">
    <property type="protein sequence ID" value="CEM45027.1"/>
    <property type="molecule type" value="Genomic_DNA"/>
</dbReference>
<feature type="compositionally biased region" description="Basic and acidic residues" evidence="1">
    <location>
        <begin position="345"/>
        <end position="356"/>
    </location>
</feature>
<protein>
    <submittedName>
        <fullName evidence="2">Uncharacterized protein</fullName>
    </submittedName>
</protein>
<dbReference type="AlphaFoldDB" id="A0A0G4HLQ1"/>
<name>A0A0G4HLQ1_9ALVE</name>
<feature type="compositionally biased region" description="Low complexity" evidence="1">
    <location>
        <begin position="137"/>
        <end position="149"/>
    </location>
</feature>
<proteinExistence type="predicted"/>
<sequence>ILRVSKLPSRLTGEAELRLPCLSLLARFSRAAPLPFPLAQGGGAVPGSLSSLDVSLKLVKVVLKRPKRRQRGGEEGEGALAVPNKKPRGASLSLPLPALSLAIPYRDPEGEGEIEGEEDDDALVLAMCEQHKRETPRASSSSSQARPPSGVALSSMLAQEAMGGLADRGGVSVFLRQGGPPPVGREGDEEEEEERGGALSALGQIQKTFEDLWRQRQAKTRTEDETRKTELLVFPAGGMGVCELRRDSRDDDWEVEHLHTLLPEGLGMHSRALLQRKPGEGLEGGEREGQSGTDGVLMRAASIGGMSVVSEVSATSDAPPVSTQLEGRHEERLVERTVATGEGGQAKEDEPADGDRRSCPMLIKVWRLQGSLTPAFLVLRQAAKRVLSALGTTPLDCFL</sequence>
<feature type="region of interest" description="Disordered" evidence="1">
    <location>
        <begin position="336"/>
        <end position="356"/>
    </location>
</feature>
<organism evidence="2">
    <name type="scientific">Chromera velia CCMP2878</name>
    <dbReference type="NCBI Taxonomy" id="1169474"/>
    <lineage>
        <taxon>Eukaryota</taxon>
        <taxon>Sar</taxon>
        <taxon>Alveolata</taxon>
        <taxon>Colpodellida</taxon>
        <taxon>Chromeraceae</taxon>
        <taxon>Chromera</taxon>
    </lineage>
</organism>
<evidence type="ECO:0000313" key="2">
    <source>
        <dbReference type="EMBL" id="CEM45027.1"/>
    </source>
</evidence>
<feature type="non-terminal residue" evidence="2">
    <location>
        <position position="1"/>
    </location>
</feature>
<gene>
    <name evidence="2" type="ORF">Cvel_28818</name>
</gene>
<feature type="region of interest" description="Disordered" evidence="1">
    <location>
        <begin position="66"/>
        <end position="93"/>
    </location>
</feature>
<accession>A0A0G4HLQ1</accession>
<dbReference type="VEuPathDB" id="CryptoDB:Cvel_28818"/>
<reference evidence="2" key="1">
    <citation type="submission" date="2014-11" db="EMBL/GenBank/DDBJ databases">
        <authorList>
            <person name="Otto D Thomas"/>
            <person name="Naeem Raeece"/>
        </authorList>
    </citation>
    <scope>NUCLEOTIDE SEQUENCE</scope>
</reference>
<evidence type="ECO:0000256" key="1">
    <source>
        <dbReference type="SAM" id="MobiDB-lite"/>
    </source>
</evidence>
<feature type="region of interest" description="Disordered" evidence="1">
    <location>
        <begin position="171"/>
        <end position="198"/>
    </location>
</feature>
<feature type="region of interest" description="Disordered" evidence="1">
    <location>
        <begin position="131"/>
        <end position="151"/>
    </location>
</feature>